<gene>
    <name evidence="2" type="ORF">Klosneuvirus_2_242</name>
</gene>
<evidence type="ECO:0000256" key="1">
    <source>
        <dbReference type="SAM" id="Phobius"/>
    </source>
</evidence>
<organism evidence="2">
    <name type="scientific">Klosneuvirus KNV1</name>
    <dbReference type="NCBI Taxonomy" id="1977640"/>
    <lineage>
        <taxon>Viruses</taxon>
        <taxon>Varidnaviria</taxon>
        <taxon>Bamfordvirae</taxon>
        <taxon>Nucleocytoviricota</taxon>
        <taxon>Megaviricetes</taxon>
        <taxon>Imitervirales</taxon>
        <taxon>Mimiviridae</taxon>
        <taxon>Klosneuvirinae</taxon>
        <taxon>Klosneuvirus</taxon>
    </lineage>
</organism>
<feature type="transmembrane region" description="Helical" evidence="1">
    <location>
        <begin position="272"/>
        <end position="293"/>
    </location>
</feature>
<keyword evidence="1" id="KW-0472">Membrane</keyword>
<keyword evidence="1" id="KW-0812">Transmembrane</keyword>
<feature type="transmembrane region" description="Helical" evidence="1">
    <location>
        <begin position="12"/>
        <end position="33"/>
    </location>
</feature>
<proteinExistence type="predicted"/>
<protein>
    <recommendedName>
        <fullName evidence="3">Transmembrane protein</fullName>
    </recommendedName>
</protein>
<sequence>MKCDACTITGFVIAALLFILVLSVEISGILGYLDTKESECIVTSCNDTKLFNNGNDQTIAHVFIQLNQDTSKGLSQQNSDYYDVKNVCEQIPEVVKCYSYHICGKRSCTDYLYPVRQLNPIWALFSLCLFAPIGILTFTCLHCCKPCCGCCCNSCCGYWKPYGKWTTVGTIVLGLFGIIVLMIVGILGFLDNSTTQCLKTGCTLEESIDNSRVVKDTKVTIALTQFDSQWHLQQLQYTYLDHSKHDCSQVDNIIPCYVRDNNISTERIQNSIFGMLAIPLIFGIVATCLVSCLS</sequence>
<feature type="transmembrane region" description="Helical" evidence="1">
    <location>
        <begin position="121"/>
        <end position="144"/>
    </location>
</feature>
<dbReference type="EMBL" id="KY684109">
    <property type="protein sequence ID" value="ARF11806.1"/>
    <property type="molecule type" value="Genomic_DNA"/>
</dbReference>
<keyword evidence="1" id="KW-1133">Transmembrane helix</keyword>
<evidence type="ECO:0000313" key="2">
    <source>
        <dbReference type="EMBL" id="ARF11806.1"/>
    </source>
</evidence>
<reference evidence="2" key="1">
    <citation type="journal article" date="2017" name="Science">
        <title>Giant viruses with an expanded complement of translation system components.</title>
        <authorList>
            <person name="Schulz F."/>
            <person name="Yutin N."/>
            <person name="Ivanova N.N."/>
            <person name="Ortega D.R."/>
            <person name="Lee T.K."/>
            <person name="Vierheilig J."/>
            <person name="Daims H."/>
            <person name="Horn M."/>
            <person name="Wagner M."/>
            <person name="Jensen G.J."/>
            <person name="Kyrpides N.C."/>
            <person name="Koonin E.V."/>
            <person name="Woyke T."/>
        </authorList>
    </citation>
    <scope>NUCLEOTIDE SEQUENCE</scope>
    <source>
        <strain evidence="2">KNV1</strain>
    </source>
</reference>
<feature type="transmembrane region" description="Helical" evidence="1">
    <location>
        <begin position="165"/>
        <end position="190"/>
    </location>
</feature>
<name>A0A1V0SJA6_9VIRU</name>
<accession>A0A1V0SJA6</accession>
<evidence type="ECO:0008006" key="3">
    <source>
        <dbReference type="Google" id="ProtNLM"/>
    </source>
</evidence>